<evidence type="ECO:0000256" key="1">
    <source>
        <dbReference type="SAM" id="Phobius"/>
    </source>
</evidence>
<reference evidence="3" key="1">
    <citation type="submission" date="2016-11" db="UniProtKB">
        <authorList>
            <consortium name="WormBaseParasite"/>
        </authorList>
    </citation>
    <scope>IDENTIFICATION</scope>
</reference>
<name>A0A1I7X1S1_HETBA</name>
<feature type="transmembrane region" description="Helical" evidence="1">
    <location>
        <begin position="77"/>
        <end position="96"/>
    </location>
</feature>
<keyword evidence="1" id="KW-1133">Transmembrane helix</keyword>
<sequence>MKTSISFFGQLCFRNRLIFPSKKNKKNTCGCIYIYMYIYIQVYLQVRHQSNIAKQAAPLNFRVTIERFQIACLQQSVVQIVLHFHFPFLPLIFVYLTHFVQVYLFVRSKCCSSGTVVYFSIAILNKSKKEDILGKLISLLYFSFSVISADADKIVMENCHHELDEVRPLAQRLFQIFLSPQSMAPYSVLVTEFRNSDLLDIRDSRLSLVQLDVTSDDSILNAYKTLVFSFLSFSCCLQVDKIVGDHGLACVFCFITSKGQLYLKVTYTHYCIKTAIIKIIWLRNYPWLLLIL</sequence>
<proteinExistence type="predicted"/>
<dbReference type="AlphaFoldDB" id="A0A1I7X1S1"/>
<dbReference type="WBParaSite" id="Hba_11520">
    <property type="protein sequence ID" value="Hba_11520"/>
    <property type="gene ID" value="Hba_11520"/>
</dbReference>
<evidence type="ECO:0000313" key="2">
    <source>
        <dbReference type="Proteomes" id="UP000095283"/>
    </source>
</evidence>
<evidence type="ECO:0000313" key="3">
    <source>
        <dbReference type="WBParaSite" id="Hba_11520"/>
    </source>
</evidence>
<keyword evidence="2" id="KW-1185">Reference proteome</keyword>
<accession>A0A1I7X1S1</accession>
<organism evidence="2 3">
    <name type="scientific">Heterorhabditis bacteriophora</name>
    <name type="common">Entomopathogenic nematode worm</name>
    <dbReference type="NCBI Taxonomy" id="37862"/>
    <lineage>
        <taxon>Eukaryota</taxon>
        <taxon>Metazoa</taxon>
        <taxon>Ecdysozoa</taxon>
        <taxon>Nematoda</taxon>
        <taxon>Chromadorea</taxon>
        <taxon>Rhabditida</taxon>
        <taxon>Rhabditina</taxon>
        <taxon>Rhabditomorpha</taxon>
        <taxon>Strongyloidea</taxon>
        <taxon>Heterorhabditidae</taxon>
        <taxon>Heterorhabditis</taxon>
    </lineage>
</organism>
<keyword evidence="1" id="KW-0812">Transmembrane</keyword>
<dbReference type="Proteomes" id="UP000095283">
    <property type="component" value="Unplaced"/>
</dbReference>
<protein>
    <submittedName>
        <fullName evidence="3">Arp2/3 complex 34 kDa subunit</fullName>
    </submittedName>
</protein>
<keyword evidence="1" id="KW-0472">Membrane</keyword>